<dbReference type="Proteomes" id="UP000501690">
    <property type="component" value="Linkage Group LG4"/>
</dbReference>
<dbReference type="EMBL" id="CP039348">
    <property type="protein sequence ID" value="QCD89588.1"/>
    <property type="molecule type" value="Genomic_DNA"/>
</dbReference>
<evidence type="ECO:0000256" key="1">
    <source>
        <dbReference type="SAM" id="MobiDB-lite"/>
    </source>
</evidence>
<reference evidence="2 3" key="1">
    <citation type="submission" date="2019-04" db="EMBL/GenBank/DDBJ databases">
        <title>An improved genome assembly and genetic linkage map for asparagus bean, Vigna unguiculata ssp. sesquipedialis.</title>
        <authorList>
            <person name="Xia Q."/>
            <person name="Zhang R."/>
            <person name="Dong Y."/>
        </authorList>
    </citation>
    <scope>NUCLEOTIDE SEQUENCE [LARGE SCALE GENOMIC DNA]</scope>
    <source>
        <tissue evidence="2">Leaf</tissue>
    </source>
</reference>
<proteinExistence type="predicted"/>
<evidence type="ECO:0000313" key="2">
    <source>
        <dbReference type="EMBL" id="QCD89588.1"/>
    </source>
</evidence>
<feature type="region of interest" description="Disordered" evidence="1">
    <location>
        <begin position="25"/>
        <end position="62"/>
    </location>
</feature>
<name>A0A4D6LM96_VIGUN</name>
<dbReference type="AlphaFoldDB" id="A0A4D6LM96"/>
<evidence type="ECO:0000313" key="3">
    <source>
        <dbReference type="Proteomes" id="UP000501690"/>
    </source>
</evidence>
<feature type="compositionally biased region" description="Polar residues" evidence="1">
    <location>
        <begin position="46"/>
        <end position="55"/>
    </location>
</feature>
<sequence>MIQTIHATNHPNSQENIAPIRKLAQARRWPHGHSGFSPRRGEQRGIFTNSRSGEISSPERDMASLRTWTGRLGEFSWQ</sequence>
<keyword evidence="3" id="KW-1185">Reference proteome</keyword>
<feature type="compositionally biased region" description="Polar residues" evidence="1">
    <location>
        <begin position="1"/>
        <end position="16"/>
    </location>
</feature>
<gene>
    <name evidence="2" type="ORF">DEO72_LG4g534</name>
</gene>
<organism evidence="2 3">
    <name type="scientific">Vigna unguiculata</name>
    <name type="common">Cowpea</name>
    <dbReference type="NCBI Taxonomy" id="3917"/>
    <lineage>
        <taxon>Eukaryota</taxon>
        <taxon>Viridiplantae</taxon>
        <taxon>Streptophyta</taxon>
        <taxon>Embryophyta</taxon>
        <taxon>Tracheophyta</taxon>
        <taxon>Spermatophyta</taxon>
        <taxon>Magnoliopsida</taxon>
        <taxon>eudicotyledons</taxon>
        <taxon>Gunneridae</taxon>
        <taxon>Pentapetalae</taxon>
        <taxon>rosids</taxon>
        <taxon>fabids</taxon>
        <taxon>Fabales</taxon>
        <taxon>Fabaceae</taxon>
        <taxon>Papilionoideae</taxon>
        <taxon>50 kb inversion clade</taxon>
        <taxon>NPAAA clade</taxon>
        <taxon>indigoferoid/millettioid clade</taxon>
        <taxon>Phaseoleae</taxon>
        <taxon>Vigna</taxon>
    </lineage>
</organism>
<feature type="region of interest" description="Disordered" evidence="1">
    <location>
        <begin position="1"/>
        <end position="20"/>
    </location>
</feature>
<accession>A0A4D6LM96</accession>
<protein>
    <submittedName>
        <fullName evidence="2">Uncharacterized protein</fullName>
    </submittedName>
</protein>